<evidence type="ECO:0000256" key="2">
    <source>
        <dbReference type="ARBA" id="ARBA00023125"/>
    </source>
</evidence>
<reference evidence="4 5" key="1">
    <citation type="submission" date="2019-04" db="EMBL/GenBank/DDBJ databases">
        <title>Vagococcus sp. nov., isolated from faeces of yaks (Bos grunniens).</title>
        <authorList>
            <person name="Ge Y."/>
        </authorList>
    </citation>
    <scope>NUCLEOTIDE SEQUENCE [LARGE SCALE GENOMIC DNA]</scope>
    <source>
        <strain evidence="4 5">MN-17</strain>
    </source>
</reference>
<evidence type="ECO:0000313" key="4">
    <source>
        <dbReference type="EMBL" id="QCI85811.1"/>
    </source>
</evidence>
<keyword evidence="1" id="KW-0805">Transcription regulation</keyword>
<evidence type="ECO:0000256" key="1">
    <source>
        <dbReference type="ARBA" id="ARBA00023015"/>
    </source>
</evidence>
<dbReference type="GO" id="GO:0097367">
    <property type="term" value="F:carbohydrate derivative binding"/>
    <property type="evidence" value="ECO:0007669"/>
    <property type="project" value="InterPro"/>
</dbReference>
<keyword evidence="2" id="KW-0238">DNA-binding</keyword>
<accession>A0A4D7CTW5</accession>
<dbReference type="AlphaFoldDB" id="A0A4D7CTW5"/>
<dbReference type="GO" id="GO:1901135">
    <property type="term" value="P:carbohydrate derivative metabolic process"/>
    <property type="evidence" value="ECO:0007669"/>
    <property type="project" value="InterPro"/>
</dbReference>
<dbReference type="GO" id="GO:0003677">
    <property type="term" value="F:DNA binding"/>
    <property type="evidence" value="ECO:0007669"/>
    <property type="project" value="UniProtKB-KW"/>
</dbReference>
<dbReference type="PANTHER" id="PTHR30514">
    <property type="entry name" value="GLUCOKINASE"/>
    <property type="match status" value="1"/>
</dbReference>
<dbReference type="InterPro" id="IPR009057">
    <property type="entry name" value="Homeodomain-like_sf"/>
</dbReference>
<sequence>MLFLSHQVELNQLEIDIYHYITQNIDKVIYMRIRDLASATHVSTTTILRFCKKFGCQGFADFKLKLQMYVAEQQERSEAIQLADELPYIEFLKRTNSLDFQQPIEEAANILADSDLILCIGIGTSGVMASYASMLFSSLFNLALPITDPMNLPIENISAQLNKKVCLLIISVSGENRDIIEYINQLSLTNTTIVSITNSGNSTISKLSTVNIPYYTNTEMYKNTNITSQLPVTYIIEMIGRYANHLITRDSQ</sequence>
<dbReference type="SUPFAM" id="SSF53697">
    <property type="entry name" value="SIS domain"/>
    <property type="match status" value="1"/>
</dbReference>
<dbReference type="EMBL" id="CP039712">
    <property type="protein sequence ID" value="QCI85811.1"/>
    <property type="molecule type" value="Genomic_DNA"/>
</dbReference>
<dbReference type="CDD" id="cd05013">
    <property type="entry name" value="SIS_RpiR"/>
    <property type="match status" value="1"/>
</dbReference>
<dbReference type="PROSITE" id="PS51464">
    <property type="entry name" value="SIS"/>
    <property type="match status" value="1"/>
</dbReference>
<dbReference type="InterPro" id="IPR036388">
    <property type="entry name" value="WH-like_DNA-bd_sf"/>
</dbReference>
<dbReference type="Pfam" id="PF01418">
    <property type="entry name" value="HTH_6"/>
    <property type="match status" value="1"/>
</dbReference>
<dbReference type="Pfam" id="PF01380">
    <property type="entry name" value="SIS"/>
    <property type="match status" value="1"/>
</dbReference>
<dbReference type="InterPro" id="IPR001347">
    <property type="entry name" value="SIS_dom"/>
</dbReference>
<proteinExistence type="predicted"/>
<protein>
    <submittedName>
        <fullName evidence="4">MurR/RpiR family transcriptional regulator</fullName>
    </submittedName>
</protein>
<gene>
    <name evidence="4" type="ORF">FA707_02010</name>
</gene>
<dbReference type="Proteomes" id="UP000298615">
    <property type="component" value="Chromosome"/>
</dbReference>
<dbReference type="InterPro" id="IPR046348">
    <property type="entry name" value="SIS_dom_sf"/>
</dbReference>
<dbReference type="PROSITE" id="PS51071">
    <property type="entry name" value="HTH_RPIR"/>
    <property type="match status" value="1"/>
</dbReference>
<dbReference type="GO" id="GO:0003700">
    <property type="term" value="F:DNA-binding transcription factor activity"/>
    <property type="evidence" value="ECO:0007669"/>
    <property type="project" value="InterPro"/>
</dbReference>
<dbReference type="Gene3D" id="3.40.50.10490">
    <property type="entry name" value="Glucose-6-phosphate isomerase like protein, domain 1"/>
    <property type="match status" value="1"/>
</dbReference>
<keyword evidence="3" id="KW-0804">Transcription</keyword>
<name>A0A4D7CTW5_9ENTE</name>
<evidence type="ECO:0000313" key="5">
    <source>
        <dbReference type="Proteomes" id="UP000298615"/>
    </source>
</evidence>
<dbReference type="RefSeq" id="WP_136952654.1">
    <property type="nucleotide sequence ID" value="NZ_CP039712.1"/>
</dbReference>
<dbReference type="InterPro" id="IPR000281">
    <property type="entry name" value="HTH_RpiR"/>
</dbReference>
<dbReference type="Gene3D" id="1.10.10.10">
    <property type="entry name" value="Winged helix-like DNA-binding domain superfamily/Winged helix DNA-binding domain"/>
    <property type="match status" value="1"/>
</dbReference>
<organism evidence="4 5">
    <name type="scientific">Vagococcus zengguangii</name>
    <dbReference type="NCBI Taxonomy" id="2571750"/>
    <lineage>
        <taxon>Bacteria</taxon>
        <taxon>Bacillati</taxon>
        <taxon>Bacillota</taxon>
        <taxon>Bacilli</taxon>
        <taxon>Lactobacillales</taxon>
        <taxon>Enterococcaceae</taxon>
        <taxon>Vagococcus</taxon>
    </lineage>
</organism>
<dbReference type="InterPro" id="IPR035472">
    <property type="entry name" value="RpiR-like_SIS"/>
</dbReference>
<dbReference type="OrthoDB" id="1648815at2"/>
<evidence type="ECO:0000256" key="3">
    <source>
        <dbReference type="ARBA" id="ARBA00023163"/>
    </source>
</evidence>
<dbReference type="SUPFAM" id="SSF46689">
    <property type="entry name" value="Homeodomain-like"/>
    <property type="match status" value="1"/>
</dbReference>
<dbReference type="InterPro" id="IPR047640">
    <property type="entry name" value="RpiR-like"/>
</dbReference>
<dbReference type="PANTHER" id="PTHR30514:SF1">
    <property type="entry name" value="HTH-TYPE TRANSCRIPTIONAL REGULATOR HEXR-RELATED"/>
    <property type="match status" value="1"/>
</dbReference>
<keyword evidence="5" id="KW-1185">Reference proteome</keyword>
<dbReference type="KEGG" id="vao:FA707_02010"/>